<dbReference type="EMBL" id="CP039865">
    <property type="protein sequence ID" value="QCK86954.1"/>
    <property type="molecule type" value="Genomic_DNA"/>
</dbReference>
<dbReference type="NCBIfam" id="TIGR01409">
    <property type="entry name" value="TAT_signal_seq"/>
    <property type="match status" value="1"/>
</dbReference>
<dbReference type="KEGG" id="paqt:E8L99_14910"/>
<dbReference type="InterPro" id="IPR006311">
    <property type="entry name" value="TAT_signal"/>
</dbReference>
<proteinExistence type="predicted"/>
<organism evidence="1 2">
    <name type="scientific">Phreatobacter aquaticus</name>
    <dbReference type="NCBI Taxonomy" id="2570229"/>
    <lineage>
        <taxon>Bacteria</taxon>
        <taxon>Pseudomonadati</taxon>
        <taxon>Pseudomonadota</taxon>
        <taxon>Alphaproteobacteria</taxon>
        <taxon>Hyphomicrobiales</taxon>
        <taxon>Phreatobacteraceae</taxon>
        <taxon>Phreatobacter</taxon>
    </lineage>
</organism>
<accession>A0A4D7QNT9</accession>
<evidence type="ECO:0000313" key="2">
    <source>
        <dbReference type="Proteomes" id="UP000298588"/>
    </source>
</evidence>
<keyword evidence="2" id="KW-1185">Reference proteome</keyword>
<dbReference type="PROSITE" id="PS51318">
    <property type="entry name" value="TAT"/>
    <property type="match status" value="1"/>
</dbReference>
<dbReference type="InterPro" id="IPR019546">
    <property type="entry name" value="TAT_signal_bac_arc"/>
</dbReference>
<protein>
    <submittedName>
        <fullName evidence="1">Twin-arginine translocation signal domain-containing protein</fullName>
    </submittedName>
</protein>
<sequence length="79" mass="8394">MGGQAMADTNDKNGASPVADRRGFLKALTGASAVAATAVVAAEPAEAQSTGRESRDERVKARYQANSAEVQNFYRTNRY</sequence>
<dbReference type="Proteomes" id="UP000298588">
    <property type="component" value="Chromosome"/>
</dbReference>
<dbReference type="OrthoDB" id="7281693at2"/>
<reference evidence="1 2" key="1">
    <citation type="submission" date="2019-04" db="EMBL/GenBank/DDBJ databases">
        <title>Phreatobacter aquaticus sp. nov.</title>
        <authorList>
            <person name="Choi A."/>
            <person name="Baek K."/>
        </authorList>
    </citation>
    <scope>NUCLEOTIDE SEQUENCE [LARGE SCALE GENOMIC DNA]</scope>
    <source>
        <strain evidence="1 2">NMCR1094</strain>
    </source>
</reference>
<gene>
    <name evidence="1" type="ORF">E8L99_14910</name>
</gene>
<name>A0A4D7QNT9_9HYPH</name>
<evidence type="ECO:0000313" key="1">
    <source>
        <dbReference type="EMBL" id="QCK86954.1"/>
    </source>
</evidence>
<dbReference type="AlphaFoldDB" id="A0A4D7QNT9"/>